<evidence type="ECO:0000259" key="7">
    <source>
        <dbReference type="Pfam" id="PF00482"/>
    </source>
</evidence>
<evidence type="ECO:0000256" key="3">
    <source>
        <dbReference type="ARBA" id="ARBA00022692"/>
    </source>
</evidence>
<feature type="transmembrane region" description="Helical" evidence="6">
    <location>
        <begin position="355"/>
        <end position="371"/>
    </location>
</feature>
<feature type="transmembrane region" description="Helical" evidence="6">
    <location>
        <begin position="32"/>
        <end position="50"/>
    </location>
</feature>
<feature type="domain" description="Type II secretion system protein GspF" evidence="7">
    <location>
        <begin position="156"/>
        <end position="278"/>
    </location>
</feature>
<evidence type="ECO:0000313" key="8">
    <source>
        <dbReference type="EMBL" id="PUA32636.1"/>
    </source>
</evidence>
<reference evidence="8 9" key="1">
    <citation type="submission" date="2017-04" db="EMBL/GenBank/DDBJ databases">
        <title>Draft Aigarchaeota genome from a New Zealand hot spring.</title>
        <authorList>
            <person name="Reysenbach A.-L."/>
            <person name="Donaho J.A."/>
            <person name="Gerhart J."/>
            <person name="Kelley J.F."/>
            <person name="Kouba K."/>
            <person name="Podar M."/>
            <person name="Stott M."/>
        </authorList>
    </citation>
    <scope>NUCLEOTIDE SEQUENCE [LARGE SCALE GENOMIC DNA]</scope>
    <source>
        <strain evidence="8">NZ13_MG1</strain>
    </source>
</reference>
<dbReference type="GO" id="GO:0005886">
    <property type="term" value="C:plasma membrane"/>
    <property type="evidence" value="ECO:0007669"/>
    <property type="project" value="UniProtKB-SubCell"/>
</dbReference>
<evidence type="ECO:0000256" key="1">
    <source>
        <dbReference type="ARBA" id="ARBA00004651"/>
    </source>
</evidence>
<feature type="transmembrane region" description="Helical" evidence="6">
    <location>
        <begin position="576"/>
        <end position="597"/>
    </location>
</feature>
<feature type="transmembrane region" description="Helical" evidence="6">
    <location>
        <begin position="329"/>
        <end position="349"/>
    </location>
</feature>
<dbReference type="Pfam" id="PF00482">
    <property type="entry name" value="T2SSF"/>
    <property type="match status" value="2"/>
</dbReference>
<dbReference type="Proteomes" id="UP000244066">
    <property type="component" value="Unassembled WGS sequence"/>
</dbReference>
<feature type="transmembrane region" description="Helical" evidence="6">
    <location>
        <begin position="85"/>
        <end position="106"/>
    </location>
</feature>
<feature type="transmembrane region" description="Helical" evidence="6">
    <location>
        <begin position="543"/>
        <end position="564"/>
    </location>
</feature>
<evidence type="ECO:0000313" key="9">
    <source>
        <dbReference type="Proteomes" id="UP000244066"/>
    </source>
</evidence>
<accession>A0A2R7Y522</accession>
<feature type="domain" description="Type II secretion system protein GspF" evidence="7">
    <location>
        <begin position="388"/>
        <end position="512"/>
    </location>
</feature>
<keyword evidence="2" id="KW-1003">Cell membrane</keyword>
<evidence type="ECO:0000256" key="4">
    <source>
        <dbReference type="ARBA" id="ARBA00022989"/>
    </source>
</evidence>
<organism evidence="8 9">
    <name type="scientific">Candidatus Terraquivivens tikiterensis</name>
    <dbReference type="NCBI Taxonomy" id="1980982"/>
    <lineage>
        <taxon>Archaea</taxon>
        <taxon>Nitrososphaerota</taxon>
        <taxon>Candidatus Wolframiiraptoraceae</taxon>
        <taxon>Candidatus Terraquivivens</taxon>
    </lineage>
</organism>
<protein>
    <recommendedName>
        <fullName evidence="7">Type II secretion system protein GspF domain-containing protein</fullName>
    </recommendedName>
</protein>
<feature type="transmembrane region" description="Helical" evidence="6">
    <location>
        <begin position="255"/>
        <end position="282"/>
    </location>
</feature>
<feature type="transmembrane region" description="Helical" evidence="6">
    <location>
        <begin position="6"/>
        <end position="25"/>
    </location>
</feature>
<dbReference type="InterPro" id="IPR018076">
    <property type="entry name" value="T2SS_GspF_dom"/>
</dbReference>
<feature type="transmembrane region" description="Helical" evidence="6">
    <location>
        <begin position="494"/>
        <end position="513"/>
    </location>
</feature>
<dbReference type="InterPro" id="IPR056569">
    <property type="entry name" value="ArlJ-like"/>
</dbReference>
<sequence length="613" mass="66686">MRTSWLYYGIAATLAASWIVYAELVGPRDVMFLAPAPATLFAAVLGNLLARPFSDRLADYSARLVEKGALRKTPLEVAEELGTHLAMASAVAAAYITSVIVTAMTFRMVPPLFPMLFCLLPIAPMALSLASYGNRIVERKERIDSELPFFAVFATVMSHCGMTLYGAMRMLARTGSRLFEQMSLESREVERMAELTGKGVIESLEASAMNSPHEGYQSLVLSTTSVWRMGGNVPMTLEDRAAELLKSLEDRFDRYAANVAVMMEVFLIALLLLPMGIALATIVNPEQATGVLTVTTWALLPGMSFGMYAFLRLKSPRKPDEFDVRPKHLILSLAAGAATAAALLCLSLSMPLTVVFTSSSALASTVLYLMLRKRISEVEDGEAELRRWLRDVAEYRRLGYTPTDAVVRTRRHRYRKGFQSFLSSMASRVAMGLSLWEAGAAAKSWLTKVSVYVLNAVNVSGGGSPQLMEKLIELLRGYGLAREKARARLSLFKYLAYSIPFITSFMITMIIPIPSFMSMGLPAEAHGSLSGLLPGVSVSAEQMLAMTDTSMLMIAFATLSYTLMVNRASDMHPWNVWRVAVAMVCVAGAYAAVGPLADLVGRLLGGFTGAGGG</sequence>
<dbReference type="PANTHER" id="PTHR35402:SF1">
    <property type="entry name" value="TYPE II SECRETION SYSTEM PROTEIN GSPF DOMAIN-CONTAINING PROTEIN"/>
    <property type="match status" value="1"/>
</dbReference>
<evidence type="ECO:0000256" key="5">
    <source>
        <dbReference type="ARBA" id="ARBA00023136"/>
    </source>
</evidence>
<comment type="subcellular location">
    <subcellularLocation>
        <location evidence="1">Cell membrane</location>
        <topology evidence="1">Multi-pass membrane protein</topology>
    </subcellularLocation>
</comment>
<proteinExistence type="predicted"/>
<dbReference type="PANTHER" id="PTHR35402">
    <property type="entry name" value="INTEGRAL MEMBRANE PROTEIN-RELATED"/>
    <property type="match status" value="1"/>
</dbReference>
<keyword evidence="3 6" id="KW-0812">Transmembrane</keyword>
<gene>
    <name evidence="8" type="ORF">B9J98_04070</name>
</gene>
<evidence type="ECO:0000256" key="6">
    <source>
        <dbReference type="SAM" id="Phobius"/>
    </source>
</evidence>
<feature type="transmembrane region" description="Helical" evidence="6">
    <location>
        <begin position="288"/>
        <end position="308"/>
    </location>
</feature>
<evidence type="ECO:0000256" key="2">
    <source>
        <dbReference type="ARBA" id="ARBA00022475"/>
    </source>
</evidence>
<keyword evidence="5 6" id="KW-0472">Membrane</keyword>
<dbReference type="AlphaFoldDB" id="A0A2R7Y522"/>
<dbReference type="EMBL" id="NDWU01000008">
    <property type="protein sequence ID" value="PUA32636.1"/>
    <property type="molecule type" value="Genomic_DNA"/>
</dbReference>
<feature type="transmembrane region" description="Helical" evidence="6">
    <location>
        <begin position="113"/>
        <end position="132"/>
    </location>
</feature>
<name>A0A2R7Y522_9ARCH</name>
<comment type="caution">
    <text evidence="8">The sequence shown here is derived from an EMBL/GenBank/DDBJ whole genome shotgun (WGS) entry which is preliminary data.</text>
</comment>
<keyword evidence="4 6" id="KW-1133">Transmembrane helix</keyword>